<gene>
    <name evidence="2" type="ORF">L207DRAFT_575232</name>
</gene>
<evidence type="ECO:0000313" key="2">
    <source>
        <dbReference type="EMBL" id="PMD48571.1"/>
    </source>
</evidence>
<keyword evidence="1" id="KW-0812">Transmembrane</keyword>
<keyword evidence="1" id="KW-0472">Membrane</keyword>
<organism evidence="2 3">
    <name type="scientific">Hyaloscypha variabilis (strain UAMH 11265 / GT02V1 / F)</name>
    <name type="common">Meliniomyces variabilis</name>
    <dbReference type="NCBI Taxonomy" id="1149755"/>
    <lineage>
        <taxon>Eukaryota</taxon>
        <taxon>Fungi</taxon>
        <taxon>Dikarya</taxon>
        <taxon>Ascomycota</taxon>
        <taxon>Pezizomycotina</taxon>
        <taxon>Leotiomycetes</taxon>
        <taxon>Helotiales</taxon>
        <taxon>Hyaloscyphaceae</taxon>
        <taxon>Hyaloscypha</taxon>
        <taxon>Hyaloscypha variabilis</taxon>
    </lineage>
</organism>
<dbReference type="Proteomes" id="UP000235786">
    <property type="component" value="Unassembled WGS sequence"/>
</dbReference>
<feature type="transmembrane region" description="Helical" evidence="1">
    <location>
        <begin position="83"/>
        <end position="105"/>
    </location>
</feature>
<evidence type="ECO:0000256" key="1">
    <source>
        <dbReference type="SAM" id="Phobius"/>
    </source>
</evidence>
<keyword evidence="3" id="KW-1185">Reference proteome</keyword>
<dbReference type="EMBL" id="KZ613937">
    <property type="protein sequence ID" value="PMD48571.1"/>
    <property type="molecule type" value="Genomic_DNA"/>
</dbReference>
<feature type="transmembrane region" description="Helical" evidence="1">
    <location>
        <begin position="56"/>
        <end position="77"/>
    </location>
</feature>
<proteinExistence type="predicted"/>
<protein>
    <submittedName>
        <fullName evidence="2">Uncharacterized protein</fullName>
    </submittedName>
</protein>
<dbReference type="OrthoDB" id="3559694at2759"/>
<keyword evidence="1" id="KW-1133">Transmembrane helix</keyword>
<reference evidence="2 3" key="1">
    <citation type="submission" date="2016-04" db="EMBL/GenBank/DDBJ databases">
        <title>A degradative enzymes factory behind the ericoid mycorrhizal symbiosis.</title>
        <authorList>
            <consortium name="DOE Joint Genome Institute"/>
            <person name="Martino E."/>
            <person name="Morin E."/>
            <person name="Grelet G."/>
            <person name="Kuo A."/>
            <person name="Kohler A."/>
            <person name="Daghino S."/>
            <person name="Barry K."/>
            <person name="Choi C."/>
            <person name="Cichocki N."/>
            <person name="Clum A."/>
            <person name="Copeland A."/>
            <person name="Hainaut M."/>
            <person name="Haridas S."/>
            <person name="Labutti K."/>
            <person name="Lindquist E."/>
            <person name="Lipzen A."/>
            <person name="Khouja H.-R."/>
            <person name="Murat C."/>
            <person name="Ohm R."/>
            <person name="Olson A."/>
            <person name="Spatafora J."/>
            <person name="Veneault-Fourrey C."/>
            <person name="Henrissat B."/>
            <person name="Grigoriev I."/>
            <person name="Martin F."/>
            <person name="Perotto S."/>
        </authorList>
    </citation>
    <scope>NUCLEOTIDE SEQUENCE [LARGE SCALE GENOMIC DNA]</scope>
    <source>
        <strain evidence="2 3">F</strain>
    </source>
</reference>
<dbReference type="Pfam" id="PF12716">
    <property type="entry name" value="Apq12"/>
    <property type="match status" value="1"/>
</dbReference>
<dbReference type="InterPro" id="IPR024316">
    <property type="entry name" value="APQ12"/>
</dbReference>
<dbReference type="AlphaFoldDB" id="A0A2J6SCS7"/>
<name>A0A2J6SCS7_HYAVF</name>
<accession>A0A2J6SCS7</accession>
<sequence>MDLVQEYAIQALHIYNTADPYLRPIRRFIFQTQRQVYPILLPYLNTAANLAHKSPAIITVGILLLFLLIAMQVLNFIRRLMVWWFKLVMRIVFWTLVVLLISAVWQRGVERTVGDLVGWGQELSEVWWREYRRWEGYQNQGKVQGRYQGSTMGRTNARASWR</sequence>
<evidence type="ECO:0000313" key="3">
    <source>
        <dbReference type="Proteomes" id="UP000235786"/>
    </source>
</evidence>